<proteinExistence type="predicted"/>
<dbReference type="EMBL" id="AAOH01000008">
    <property type="protein sequence ID" value="EAR26977.1"/>
    <property type="molecule type" value="Genomic_DNA"/>
</dbReference>
<dbReference type="Gene3D" id="3.10.450.50">
    <property type="match status" value="1"/>
</dbReference>
<organism evidence="2 3">
    <name type="scientific">Pseudoalteromonas tunicata D2</name>
    <dbReference type="NCBI Taxonomy" id="87626"/>
    <lineage>
        <taxon>Bacteria</taxon>
        <taxon>Pseudomonadati</taxon>
        <taxon>Pseudomonadota</taxon>
        <taxon>Gammaproteobacteria</taxon>
        <taxon>Alteromonadales</taxon>
        <taxon>Pseudoalteromonadaceae</taxon>
        <taxon>Pseudoalteromonas</taxon>
    </lineage>
</organism>
<dbReference type="Proteomes" id="UP000006201">
    <property type="component" value="Unassembled WGS sequence"/>
</dbReference>
<dbReference type="STRING" id="87626.PTD2_10363"/>
<dbReference type="AlphaFoldDB" id="A4CEG5"/>
<gene>
    <name evidence="2" type="ORF">PTD2_10363</name>
</gene>
<evidence type="ECO:0000313" key="2">
    <source>
        <dbReference type="EMBL" id="EAR26977.1"/>
    </source>
</evidence>
<name>A4CEG5_9GAMM</name>
<keyword evidence="3" id="KW-1185">Reference proteome</keyword>
<protein>
    <recommendedName>
        <fullName evidence="1">SnoaL-like domain-containing protein</fullName>
    </recommendedName>
</protein>
<dbReference type="HOGENOM" id="CLU_135625_0_0_6"/>
<dbReference type="InterPro" id="IPR037401">
    <property type="entry name" value="SnoaL-like"/>
</dbReference>
<evidence type="ECO:0000259" key="1">
    <source>
        <dbReference type="Pfam" id="PF12680"/>
    </source>
</evidence>
<comment type="caution">
    <text evidence="2">The sequence shown here is derived from an EMBL/GenBank/DDBJ whole genome shotgun (WGS) entry which is preliminary data.</text>
</comment>
<accession>A4CEG5</accession>
<sequence>MVNKRGVLMLSKHVFIAKKYVTKLISRVMICMSLGLVSYVQGVEMPQLSEEEQVTVQIVDLQLQAYNNQNITAFAATYHDDVEIHAFPGGLQYQGKDELIKHYGKKFAELKCLNASSLTRMVQGRFLVDHELAQSCSKKAGEVDQSIKVIAAYEIVDGLIKRVTFMR</sequence>
<dbReference type="Pfam" id="PF12680">
    <property type="entry name" value="SnoaL_2"/>
    <property type="match status" value="1"/>
</dbReference>
<dbReference type="SUPFAM" id="SSF54427">
    <property type="entry name" value="NTF2-like"/>
    <property type="match status" value="1"/>
</dbReference>
<dbReference type="InterPro" id="IPR032710">
    <property type="entry name" value="NTF2-like_dom_sf"/>
</dbReference>
<evidence type="ECO:0000313" key="3">
    <source>
        <dbReference type="Proteomes" id="UP000006201"/>
    </source>
</evidence>
<dbReference type="eggNOG" id="COG4538">
    <property type="taxonomic scope" value="Bacteria"/>
</dbReference>
<feature type="domain" description="SnoaL-like" evidence="1">
    <location>
        <begin position="63"/>
        <end position="162"/>
    </location>
</feature>
<reference evidence="2 3" key="1">
    <citation type="submission" date="2006-02" db="EMBL/GenBank/DDBJ databases">
        <authorList>
            <person name="Moran M.A."/>
            <person name="Kjelleberg S."/>
            <person name="Egan S."/>
            <person name="Saunders N."/>
            <person name="Thomas T."/>
            <person name="Ferriera S."/>
            <person name="Johnson J."/>
            <person name="Kravitz S."/>
            <person name="Halpern A."/>
            <person name="Remington K."/>
            <person name="Beeson K."/>
            <person name="Tran B."/>
            <person name="Rogers Y.-H."/>
            <person name="Friedman R."/>
            <person name="Venter J.C."/>
        </authorList>
    </citation>
    <scope>NUCLEOTIDE SEQUENCE [LARGE SCALE GENOMIC DNA]</scope>
    <source>
        <strain evidence="2 3">D2</strain>
    </source>
</reference>